<name>A0ABV3XR30_9RHOB</name>
<evidence type="ECO:0000313" key="2">
    <source>
        <dbReference type="Proteomes" id="UP001560019"/>
    </source>
</evidence>
<gene>
    <name evidence="1" type="ORF">Ga0609869_001139</name>
</gene>
<comment type="caution">
    <text evidence="1">The sequence shown here is derived from an EMBL/GenBank/DDBJ whole genome shotgun (WGS) entry which is preliminary data.</text>
</comment>
<reference evidence="1 2" key="1">
    <citation type="submission" date="2024-06" db="EMBL/GenBank/DDBJ databases">
        <title>Genome of Rhodovulum iodosum, a marine photoferrotroph.</title>
        <authorList>
            <person name="Bianchini G."/>
            <person name="Nikeleit V."/>
            <person name="Kappler A."/>
            <person name="Bryce C."/>
            <person name="Sanchez-Baracaldo P."/>
        </authorList>
    </citation>
    <scope>NUCLEOTIDE SEQUENCE [LARGE SCALE GENOMIC DNA]</scope>
    <source>
        <strain evidence="1 2">UT/N1</strain>
    </source>
</reference>
<dbReference type="RefSeq" id="WP_125405719.1">
    <property type="nucleotide sequence ID" value="NZ_JBEHHI010000001.1"/>
</dbReference>
<proteinExistence type="predicted"/>
<dbReference type="Proteomes" id="UP001560019">
    <property type="component" value="Unassembled WGS sequence"/>
</dbReference>
<organism evidence="1 2">
    <name type="scientific">Rhodovulum iodosum</name>
    <dbReference type="NCBI Taxonomy" id="68291"/>
    <lineage>
        <taxon>Bacteria</taxon>
        <taxon>Pseudomonadati</taxon>
        <taxon>Pseudomonadota</taxon>
        <taxon>Alphaproteobacteria</taxon>
        <taxon>Rhodobacterales</taxon>
        <taxon>Paracoccaceae</taxon>
        <taxon>Rhodovulum</taxon>
    </lineage>
</organism>
<evidence type="ECO:0000313" key="1">
    <source>
        <dbReference type="EMBL" id="MEX5727786.1"/>
    </source>
</evidence>
<protein>
    <submittedName>
        <fullName evidence="1">Uncharacterized protein</fullName>
    </submittedName>
</protein>
<sequence length="140" mass="15179">MTLLEIGHLREIAEQYAYGDGAEGAFRRLADQIAHKARESGEGWLTYDFGDAYDFGDVAFSHGYGEVRGIFVGRVDDRGATLRITGETSSEFRDSFEDPLDIGIEAGGTPYPITGDWTARFSAAVIKDAGASQYGAVDAR</sequence>
<keyword evidence="2" id="KW-1185">Reference proteome</keyword>
<dbReference type="EMBL" id="JBEHHI010000001">
    <property type="protein sequence ID" value="MEX5727786.1"/>
    <property type="molecule type" value="Genomic_DNA"/>
</dbReference>
<accession>A0ABV3XR30</accession>